<protein>
    <submittedName>
        <fullName evidence="2">Uncharacterized protein</fullName>
    </submittedName>
</protein>
<dbReference type="GeneID" id="80397046"/>
<gene>
    <name evidence="2" type="primary">SRR7976325_3_1</name>
</gene>
<keyword evidence="1" id="KW-1133">Transmembrane helix</keyword>
<dbReference type="KEGG" id="vg:80397046"/>
<name>A0A8S5L5X8_9VIRU</name>
<evidence type="ECO:0000313" key="3">
    <source>
        <dbReference type="Proteomes" id="UP000679384"/>
    </source>
</evidence>
<feature type="transmembrane region" description="Helical" evidence="1">
    <location>
        <begin position="6"/>
        <end position="23"/>
    </location>
</feature>
<proteinExistence type="predicted"/>
<organism evidence="2 3">
    <name type="scientific">ssRNA phage SRR7976325_3</name>
    <dbReference type="NCBI Taxonomy" id="2786718"/>
    <lineage>
        <taxon>Viruses</taxon>
        <taxon>Riboviria</taxon>
        <taxon>Orthornavirae</taxon>
        <taxon>Lenarviricota</taxon>
        <taxon>Leviviricetes</taxon>
        <taxon>Norzivirales</taxon>
        <taxon>Atkinsviridae</taxon>
        <taxon>Coughduvirus</taxon>
        <taxon>Coughduvirus borboradaptatum</taxon>
        <taxon>Lehptevirus borboradaptatum</taxon>
    </lineage>
</organism>
<reference evidence="2 3" key="1">
    <citation type="submission" date="2020-09" db="EMBL/GenBank/DDBJ databases">
        <title>Leviviricetes taxonomy.</title>
        <authorList>
            <person name="Stockdale S.R."/>
            <person name="Callanan J."/>
            <person name="Adriaenssens E.M."/>
            <person name="Kuhn J.H."/>
            <person name="Rumnieks J."/>
            <person name="Shkoporov A."/>
            <person name="Draper L.A."/>
            <person name="Ross P."/>
            <person name="Hill C."/>
        </authorList>
    </citation>
    <scope>NUCLEOTIDE SEQUENCE [LARGE SCALE GENOMIC DNA]</scope>
</reference>
<evidence type="ECO:0000256" key="1">
    <source>
        <dbReference type="SAM" id="Phobius"/>
    </source>
</evidence>
<keyword evidence="3" id="KW-1185">Reference proteome</keyword>
<dbReference type="RefSeq" id="YP_010768838.1">
    <property type="nucleotide sequence ID" value="NC_073804.1"/>
</dbReference>
<dbReference type="Proteomes" id="UP000679384">
    <property type="component" value="Segment"/>
</dbReference>
<dbReference type="EMBL" id="BK014206">
    <property type="protein sequence ID" value="DAD52786.1"/>
    <property type="molecule type" value="Genomic_RNA"/>
</dbReference>
<accession>A0A8S5L5X8</accession>
<feature type="non-terminal residue" evidence="2">
    <location>
        <position position="1"/>
    </location>
</feature>
<keyword evidence="1" id="KW-0472">Membrane</keyword>
<evidence type="ECO:0000313" key="2">
    <source>
        <dbReference type="EMBL" id="DAD52786.1"/>
    </source>
</evidence>
<keyword evidence="1" id="KW-0812">Transmembrane</keyword>
<sequence length="54" mass="5955">TMSAKILIIIIYVIMIAISGYYVPEYNEELLRNLESLIVKTGGSSTAIITNSSF</sequence>